<dbReference type="SUPFAM" id="SSF52768">
    <property type="entry name" value="Arginase/deacetylase"/>
    <property type="match status" value="1"/>
</dbReference>
<dbReference type="STRING" id="947166.A0A1D1UT47"/>
<sequence length="375" mass="41278">MDADSLKEEGISLHLERKGIGFIHAPRVHPESTEVARLPAWIRKVIDAWQPISRISEDTVSLKSTKSHPSAGTAAEVEQRKFCLDYGSATSDLTGNDADKDLDEATKFALLDGAVCKQTRSLIRIVLKDDRLPITFVTGRIPSLGSLSGHGMARAESKIMTVDDASSVCLLWVDLFANMNPAMSSFADYLTRCPAAFLLHETFAFVPRHFPGFEWIRPWMSAKRAAFIGLQHPSDNEIRFLEDNHIYYQTADELASRGAEDSIGRALAVINPRIDLPIHLVINFFALDWKLATINDSAVEQIDETVLGGGAILIQDALTTLDVVLKTGRLGAVDIVEVEQIAPQDVNKATEILTEMLRNISAHIQSEGHHTSSSL</sequence>
<dbReference type="PANTHER" id="PTHR43782:SF3">
    <property type="entry name" value="ARGINASE"/>
    <property type="match status" value="1"/>
</dbReference>
<evidence type="ECO:0000256" key="3">
    <source>
        <dbReference type="ARBA" id="ARBA00023211"/>
    </source>
</evidence>
<dbReference type="Gene3D" id="3.40.800.10">
    <property type="entry name" value="Ureohydrolase domain"/>
    <property type="match status" value="1"/>
</dbReference>
<reference evidence="4 5" key="1">
    <citation type="journal article" date="2016" name="Nat. Commun.">
        <title>Extremotolerant tardigrade genome and improved radiotolerance of human cultured cells by tardigrade-unique protein.</title>
        <authorList>
            <person name="Hashimoto T."/>
            <person name="Horikawa D.D."/>
            <person name="Saito Y."/>
            <person name="Kuwahara H."/>
            <person name="Kozuka-Hata H."/>
            <person name="Shin-I T."/>
            <person name="Minakuchi Y."/>
            <person name="Ohishi K."/>
            <person name="Motoyama A."/>
            <person name="Aizu T."/>
            <person name="Enomoto A."/>
            <person name="Kondo K."/>
            <person name="Tanaka S."/>
            <person name="Hara Y."/>
            <person name="Koshikawa S."/>
            <person name="Sagara H."/>
            <person name="Miura T."/>
            <person name="Yokobori S."/>
            <person name="Miyagawa K."/>
            <person name="Suzuki Y."/>
            <person name="Kubo T."/>
            <person name="Oyama M."/>
            <person name="Kohara Y."/>
            <person name="Fujiyama A."/>
            <person name="Arakawa K."/>
            <person name="Katayama T."/>
            <person name="Toyoda A."/>
            <person name="Kunieda T."/>
        </authorList>
    </citation>
    <scope>NUCLEOTIDE SEQUENCE [LARGE SCALE GENOMIC DNA]</scope>
    <source>
        <strain evidence="4 5">YOKOZUNA-1</strain>
    </source>
</reference>
<evidence type="ECO:0000313" key="5">
    <source>
        <dbReference type="Proteomes" id="UP000186922"/>
    </source>
</evidence>
<protein>
    <submittedName>
        <fullName evidence="4">Uncharacterized protein</fullName>
    </submittedName>
</protein>
<dbReference type="Pfam" id="PF00491">
    <property type="entry name" value="Arginase"/>
    <property type="match status" value="1"/>
</dbReference>
<dbReference type="AlphaFoldDB" id="A0A1D1UT47"/>
<name>A0A1D1UT47_RAMVA</name>
<evidence type="ECO:0000256" key="1">
    <source>
        <dbReference type="ARBA" id="ARBA00022723"/>
    </source>
</evidence>
<comment type="caution">
    <text evidence="4">The sequence shown here is derived from an EMBL/GenBank/DDBJ whole genome shotgun (WGS) entry which is preliminary data.</text>
</comment>
<dbReference type="Proteomes" id="UP000186922">
    <property type="component" value="Unassembled WGS sequence"/>
</dbReference>
<dbReference type="EMBL" id="BDGG01000001">
    <property type="protein sequence ID" value="GAU89533.1"/>
    <property type="molecule type" value="Genomic_DNA"/>
</dbReference>
<dbReference type="InterPro" id="IPR023696">
    <property type="entry name" value="Ureohydrolase_dom_sf"/>
</dbReference>
<dbReference type="GO" id="GO:0030145">
    <property type="term" value="F:manganese ion binding"/>
    <property type="evidence" value="ECO:0007669"/>
    <property type="project" value="TreeGrafter"/>
</dbReference>
<dbReference type="GO" id="GO:0005634">
    <property type="term" value="C:nucleus"/>
    <property type="evidence" value="ECO:0007669"/>
    <property type="project" value="TreeGrafter"/>
</dbReference>
<dbReference type="GO" id="GO:0004053">
    <property type="term" value="F:arginase activity"/>
    <property type="evidence" value="ECO:0007669"/>
    <property type="project" value="TreeGrafter"/>
</dbReference>
<dbReference type="GO" id="GO:0005829">
    <property type="term" value="C:cytosol"/>
    <property type="evidence" value="ECO:0007669"/>
    <property type="project" value="TreeGrafter"/>
</dbReference>
<dbReference type="InterPro" id="IPR006035">
    <property type="entry name" value="Ureohydrolase"/>
</dbReference>
<evidence type="ECO:0000313" key="4">
    <source>
        <dbReference type="EMBL" id="GAU89533.1"/>
    </source>
</evidence>
<dbReference type="PANTHER" id="PTHR43782">
    <property type="entry name" value="ARGINASE"/>
    <property type="match status" value="1"/>
</dbReference>
<gene>
    <name evidence="4" type="primary">RvY_02076</name>
    <name evidence="4" type="synonym">RvY_02076.1</name>
    <name evidence="4" type="ORF">RvY_02076-1</name>
</gene>
<organism evidence="4 5">
    <name type="scientific">Ramazzottius varieornatus</name>
    <name type="common">Water bear</name>
    <name type="synonym">Tardigrade</name>
    <dbReference type="NCBI Taxonomy" id="947166"/>
    <lineage>
        <taxon>Eukaryota</taxon>
        <taxon>Metazoa</taxon>
        <taxon>Ecdysozoa</taxon>
        <taxon>Tardigrada</taxon>
        <taxon>Eutardigrada</taxon>
        <taxon>Parachela</taxon>
        <taxon>Hypsibioidea</taxon>
        <taxon>Ramazzottiidae</taxon>
        <taxon>Ramazzottius</taxon>
    </lineage>
</organism>
<keyword evidence="1" id="KW-0479">Metal-binding</keyword>
<evidence type="ECO:0000256" key="2">
    <source>
        <dbReference type="ARBA" id="ARBA00022801"/>
    </source>
</evidence>
<keyword evidence="2" id="KW-0378">Hydrolase</keyword>
<proteinExistence type="predicted"/>
<keyword evidence="3" id="KW-0464">Manganese</keyword>
<keyword evidence="5" id="KW-1185">Reference proteome</keyword>
<accession>A0A1D1UT47</accession>
<dbReference type="OrthoDB" id="10058887at2759"/>